<feature type="transmembrane region" description="Helical" evidence="1">
    <location>
        <begin position="42"/>
        <end position="61"/>
    </location>
</feature>
<dbReference type="EMBL" id="PCPH01000001">
    <property type="protein sequence ID" value="PRB91662.1"/>
    <property type="molecule type" value="Genomic_DNA"/>
</dbReference>
<dbReference type="AlphaFoldDB" id="A0A2S9CZH4"/>
<comment type="caution">
    <text evidence="2">The sequence shown here is derived from an EMBL/GenBank/DDBJ whole genome shotgun (WGS) entry which is preliminary data.</text>
</comment>
<accession>A0A2S9CZH4</accession>
<evidence type="ECO:0000313" key="4">
    <source>
        <dbReference type="Proteomes" id="UP000238325"/>
    </source>
</evidence>
<feature type="transmembrane region" description="Helical" evidence="1">
    <location>
        <begin position="7"/>
        <end position="30"/>
    </location>
</feature>
<reference evidence="4 5" key="1">
    <citation type="submission" date="2017-09" db="EMBL/GenBank/DDBJ databases">
        <title>Genomic, metabolic, and phenotypic characteristics of bacterial isolates from the natural microbiome of the model nematode Caenorhabditis elegans.</title>
        <authorList>
            <person name="Zimmermann J."/>
            <person name="Obeng N."/>
            <person name="Yang W."/>
            <person name="Obeng O."/>
            <person name="Kissoyan K."/>
            <person name="Pees B."/>
            <person name="Dirksen P."/>
            <person name="Hoppner M."/>
            <person name="Franke A."/>
            <person name="Rosenstiel P."/>
            <person name="Leippe M."/>
            <person name="Dierking K."/>
            <person name="Kaleta C."/>
            <person name="Schulenburg H."/>
        </authorList>
    </citation>
    <scope>NUCLEOTIDE SEQUENCE [LARGE SCALE GENOMIC DNA]</scope>
    <source>
        <strain evidence="2 5">MYb25</strain>
        <strain evidence="3 4">MYb44</strain>
    </source>
</reference>
<dbReference type="Proteomes" id="UP000238534">
    <property type="component" value="Unassembled WGS sequence"/>
</dbReference>
<protein>
    <submittedName>
        <fullName evidence="2">Uncharacterized protein</fullName>
    </submittedName>
</protein>
<name>A0A2S9CZH4_CHRCI</name>
<feature type="transmembrane region" description="Helical" evidence="1">
    <location>
        <begin position="68"/>
        <end position="89"/>
    </location>
</feature>
<keyword evidence="4" id="KW-1185">Reference proteome</keyword>
<evidence type="ECO:0000313" key="5">
    <source>
        <dbReference type="Proteomes" id="UP000238534"/>
    </source>
</evidence>
<evidence type="ECO:0000256" key="1">
    <source>
        <dbReference type="SAM" id="Phobius"/>
    </source>
</evidence>
<proteinExistence type="predicted"/>
<evidence type="ECO:0000313" key="3">
    <source>
        <dbReference type="EMBL" id="PRB91662.1"/>
    </source>
</evidence>
<dbReference type="EMBL" id="PCPP01000001">
    <property type="protein sequence ID" value="PRB85909.1"/>
    <property type="molecule type" value="Genomic_DNA"/>
</dbReference>
<dbReference type="RefSeq" id="WP_105680655.1">
    <property type="nucleotide sequence ID" value="NZ_PCPH01000001.1"/>
</dbReference>
<keyword evidence="1" id="KW-0812">Transmembrane</keyword>
<evidence type="ECO:0000313" key="2">
    <source>
        <dbReference type="EMBL" id="PRB85909.1"/>
    </source>
</evidence>
<organism evidence="2 5">
    <name type="scientific">Chryseobacterium culicis</name>
    <dbReference type="NCBI Taxonomy" id="680127"/>
    <lineage>
        <taxon>Bacteria</taxon>
        <taxon>Pseudomonadati</taxon>
        <taxon>Bacteroidota</taxon>
        <taxon>Flavobacteriia</taxon>
        <taxon>Flavobacteriales</taxon>
        <taxon>Weeksellaceae</taxon>
        <taxon>Chryseobacterium group</taxon>
        <taxon>Chryseobacterium</taxon>
    </lineage>
</organism>
<sequence length="96" mass="10670">MILSKINYTLAILIIALNLVILPINIIMIMDSKSLFQSGMDIVLFLTVGNLSLIPAILTFFKERSKKIALLFLNVLGLLIAIPVVYLIYAMSTIQC</sequence>
<gene>
    <name evidence="2" type="ORF">CQ022_06555</name>
    <name evidence="3" type="ORF">CQ033_00225</name>
</gene>
<keyword evidence="1" id="KW-0472">Membrane</keyword>
<keyword evidence="1" id="KW-1133">Transmembrane helix</keyword>
<dbReference type="Proteomes" id="UP000238325">
    <property type="component" value="Unassembled WGS sequence"/>
</dbReference>